<protein>
    <recommendedName>
        <fullName evidence="1">Small ribosomal subunit protein mS35 mitochondrial conserved domain-containing protein</fullName>
    </recommendedName>
</protein>
<evidence type="ECO:0000313" key="3">
    <source>
        <dbReference type="Proteomes" id="UP000027222"/>
    </source>
</evidence>
<dbReference type="InterPro" id="IPR039848">
    <property type="entry name" value="Ribosomal_mS35_mt"/>
</dbReference>
<dbReference type="OrthoDB" id="283424at2759"/>
<dbReference type="GO" id="GO:0032543">
    <property type="term" value="P:mitochondrial translation"/>
    <property type="evidence" value="ECO:0007669"/>
    <property type="project" value="InterPro"/>
</dbReference>
<dbReference type="InterPro" id="IPR019349">
    <property type="entry name" value="Ribosomal_mS35_mit"/>
</dbReference>
<evidence type="ECO:0000313" key="2">
    <source>
        <dbReference type="EMBL" id="KDR84889.1"/>
    </source>
</evidence>
<dbReference type="STRING" id="685588.A0A067TY13"/>
<organism evidence="2 3">
    <name type="scientific">Galerina marginata (strain CBS 339.88)</name>
    <dbReference type="NCBI Taxonomy" id="685588"/>
    <lineage>
        <taxon>Eukaryota</taxon>
        <taxon>Fungi</taxon>
        <taxon>Dikarya</taxon>
        <taxon>Basidiomycota</taxon>
        <taxon>Agaricomycotina</taxon>
        <taxon>Agaricomycetes</taxon>
        <taxon>Agaricomycetidae</taxon>
        <taxon>Agaricales</taxon>
        <taxon>Agaricineae</taxon>
        <taxon>Strophariaceae</taxon>
        <taxon>Galerina</taxon>
    </lineage>
</organism>
<dbReference type="PANTHER" id="PTHR13490:SF0">
    <property type="entry name" value="SMALL RIBOSOMAL SUBUNIT PROTEIN MS35"/>
    <property type="match status" value="1"/>
</dbReference>
<accession>A0A067TY13</accession>
<dbReference type="GO" id="GO:0003735">
    <property type="term" value="F:structural constituent of ribosome"/>
    <property type="evidence" value="ECO:0007669"/>
    <property type="project" value="InterPro"/>
</dbReference>
<dbReference type="AlphaFoldDB" id="A0A067TY13"/>
<dbReference type="GO" id="GO:0005763">
    <property type="term" value="C:mitochondrial small ribosomal subunit"/>
    <property type="evidence" value="ECO:0007669"/>
    <property type="project" value="TreeGrafter"/>
</dbReference>
<dbReference type="Proteomes" id="UP000027222">
    <property type="component" value="Unassembled WGS sequence"/>
</dbReference>
<reference evidence="3" key="1">
    <citation type="journal article" date="2014" name="Proc. Natl. Acad. Sci. U.S.A.">
        <title>Extensive sampling of basidiomycete genomes demonstrates inadequacy of the white-rot/brown-rot paradigm for wood decay fungi.</title>
        <authorList>
            <person name="Riley R."/>
            <person name="Salamov A.A."/>
            <person name="Brown D.W."/>
            <person name="Nagy L.G."/>
            <person name="Floudas D."/>
            <person name="Held B.W."/>
            <person name="Levasseur A."/>
            <person name="Lombard V."/>
            <person name="Morin E."/>
            <person name="Otillar R."/>
            <person name="Lindquist E.A."/>
            <person name="Sun H."/>
            <person name="LaButti K.M."/>
            <person name="Schmutz J."/>
            <person name="Jabbour D."/>
            <person name="Luo H."/>
            <person name="Baker S.E."/>
            <person name="Pisabarro A.G."/>
            <person name="Walton J.D."/>
            <person name="Blanchette R.A."/>
            <person name="Henrissat B."/>
            <person name="Martin F."/>
            <person name="Cullen D."/>
            <person name="Hibbett D.S."/>
            <person name="Grigoriev I.V."/>
        </authorList>
    </citation>
    <scope>NUCLEOTIDE SEQUENCE [LARGE SCALE GENOMIC DNA]</scope>
    <source>
        <strain evidence="3">CBS 339.88</strain>
    </source>
</reference>
<dbReference type="EMBL" id="KL142367">
    <property type="protein sequence ID" value="KDR84889.1"/>
    <property type="molecule type" value="Genomic_DNA"/>
</dbReference>
<dbReference type="Pfam" id="PF10213">
    <property type="entry name" value="MRP-S28"/>
    <property type="match status" value="1"/>
</dbReference>
<gene>
    <name evidence="2" type="ORF">GALMADRAFT_107335</name>
</gene>
<name>A0A067TY13_GALM3</name>
<sequence length="269" mass="30401">MAHSLARCLSLSKCIRPTHTNQYLSLKPFSTSSAFYQRQKRTVTGGSGRRTQSLLEDDSEDLWDQIEEPAEVDDSPSAGHILLQQHRQMLHYMRLIEHEMPKLVAYRKPFVPPSSSTPLVVRSMQYQGERHPAALKRVIVAPVDELPLKGKDAIHKFILLAGPRWSPVPPADAGASGLAEWGNGYIKISCEDFPKSSMNLKWASDTLDKLIEEANNGKDTFADVPIDTRHIMSKIRKAKKGDHRGNQVFKRPSIRDFPKEWLPLPPTFQ</sequence>
<feature type="domain" description="Small ribosomal subunit protein mS35 mitochondrial conserved" evidence="1">
    <location>
        <begin position="109"/>
        <end position="261"/>
    </location>
</feature>
<keyword evidence="3" id="KW-1185">Reference proteome</keyword>
<dbReference type="PANTHER" id="PTHR13490">
    <property type="entry name" value="MITOCHONDRIAL 28S RIBOSOMAL PROTEIN S28"/>
    <property type="match status" value="1"/>
</dbReference>
<proteinExistence type="predicted"/>
<evidence type="ECO:0000259" key="1">
    <source>
        <dbReference type="Pfam" id="PF10213"/>
    </source>
</evidence>
<dbReference type="HOGENOM" id="CLU_072379_0_0_1"/>